<dbReference type="GO" id="GO:0005737">
    <property type="term" value="C:cytoplasm"/>
    <property type="evidence" value="ECO:0007669"/>
    <property type="project" value="UniProtKB-ARBA"/>
</dbReference>
<keyword evidence="2 4" id="KW-0479">Metal-binding</keyword>
<dbReference type="SUPFAM" id="SSF55387">
    <property type="entry name" value="Frataxin/Nqo15-like"/>
    <property type="match status" value="1"/>
</dbReference>
<keyword evidence="3 4" id="KW-0408">Iron</keyword>
<dbReference type="GO" id="GO:0016226">
    <property type="term" value="P:iron-sulfur cluster assembly"/>
    <property type="evidence" value="ECO:0007669"/>
    <property type="project" value="UniProtKB-UniRule"/>
</dbReference>
<comment type="function">
    <text evidence="4">Involved in iron-sulfur (Fe-S) cluster assembly. May act as a regulator of Fe-S biogenesis.</text>
</comment>
<dbReference type="InterPro" id="IPR002908">
    <property type="entry name" value="Frataxin/CyaY"/>
</dbReference>
<accession>A0A9D7LTF0</accession>
<evidence type="ECO:0000256" key="3">
    <source>
        <dbReference type="ARBA" id="ARBA00023004"/>
    </source>
</evidence>
<dbReference type="Proteomes" id="UP000808146">
    <property type="component" value="Unassembled WGS sequence"/>
</dbReference>
<evidence type="ECO:0000256" key="2">
    <source>
        <dbReference type="ARBA" id="ARBA00022723"/>
    </source>
</evidence>
<dbReference type="AlphaFoldDB" id="A0A9D7LTF0"/>
<evidence type="ECO:0000256" key="1">
    <source>
        <dbReference type="ARBA" id="ARBA00008183"/>
    </source>
</evidence>
<gene>
    <name evidence="4 5" type="primary">cyaY</name>
    <name evidence="5" type="ORF">IPN75_06475</name>
</gene>
<dbReference type="Gene3D" id="3.30.920.10">
    <property type="entry name" value="Frataxin/CyaY"/>
    <property type="match status" value="1"/>
</dbReference>
<dbReference type="EMBL" id="JADKBR010000005">
    <property type="protein sequence ID" value="MBK8890052.1"/>
    <property type="molecule type" value="Genomic_DNA"/>
</dbReference>
<dbReference type="InterPro" id="IPR036524">
    <property type="entry name" value="Frataxin/CyaY_sf"/>
</dbReference>
<protein>
    <recommendedName>
        <fullName evidence="4">Iron-sulfur cluster assembly protein CyaY</fullName>
    </recommendedName>
</protein>
<dbReference type="GO" id="GO:0008199">
    <property type="term" value="F:ferric iron binding"/>
    <property type="evidence" value="ECO:0007669"/>
    <property type="project" value="InterPro"/>
</dbReference>
<sequence>MDDKEFSALADSILARIEASLEASGADIDFELAAGGVLEIEFGDGSKIIVNRHGPAREIWVAARAGGFHFRWDGVCWRDTRDGTELMGKLAELVSQQAGDAVRLD</sequence>
<reference evidence="5" key="1">
    <citation type="submission" date="2020-10" db="EMBL/GenBank/DDBJ databases">
        <title>Connecting structure to function with the recovery of over 1000 high-quality activated sludge metagenome-assembled genomes encoding full-length rRNA genes using long-read sequencing.</title>
        <authorList>
            <person name="Singleton C.M."/>
            <person name="Petriglieri F."/>
            <person name="Kristensen J.M."/>
            <person name="Kirkegaard R.H."/>
            <person name="Michaelsen T.Y."/>
            <person name="Andersen M.H."/>
            <person name="Karst S.M."/>
            <person name="Dueholm M.S."/>
            <person name="Nielsen P.H."/>
            <person name="Albertsen M."/>
        </authorList>
    </citation>
    <scope>NUCLEOTIDE SEQUENCE</scope>
    <source>
        <strain evidence="5">OdNE_18-Q3-R46-58_BAT3C.305</strain>
    </source>
</reference>
<dbReference type="Pfam" id="PF01491">
    <property type="entry name" value="Frataxin_Cyay"/>
    <property type="match status" value="1"/>
</dbReference>
<dbReference type="HAMAP" id="MF_00142">
    <property type="entry name" value="CyaY"/>
    <property type="match status" value="1"/>
</dbReference>
<evidence type="ECO:0000313" key="5">
    <source>
        <dbReference type="EMBL" id="MBK8890052.1"/>
    </source>
</evidence>
<organism evidence="5 6">
    <name type="scientific">Candidatus Dechloromonas phosphorivorans</name>
    <dbReference type="NCBI Taxonomy" id="2899244"/>
    <lineage>
        <taxon>Bacteria</taxon>
        <taxon>Pseudomonadati</taxon>
        <taxon>Pseudomonadota</taxon>
        <taxon>Betaproteobacteria</taxon>
        <taxon>Rhodocyclales</taxon>
        <taxon>Azonexaceae</taxon>
        <taxon>Dechloromonas</taxon>
    </lineage>
</organism>
<comment type="caution">
    <text evidence="5">The sequence shown here is derived from an EMBL/GenBank/DDBJ whole genome shotgun (WGS) entry which is preliminary data.</text>
</comment>
<dbReference type="PROSITE" id="PS50810">
    <property type="entry name" value="FRATAXIN_2"/>
    <property type="match status" value="1"/>
</dbReference>
<dbReference type="SMART" id="SM01219">
    <property type="entry name" value="Frataxin_Cyay"/>
    <property type="match status" value="1"/>
</dbReference>
<dbReference type="PANTHER" id="PTHR16821">
    <property type="entry name" value="FRATAXIN"/>
    <property type="match status" value="1"/>
</dbReference>
<evidence type="ECO:0000313" key="6">
    <source>
        <dbReference type="Proteomes" id="UP000808146"/>
    </source>
</evidence>
<comment type="similarity">
    <text evidence="1 4">Belongs to the frataxin family.</text>
</comment>
<dbReference type="PROSITE" id="PS01344">
    <property type="entry name" value="FRATAXIN_1"/>
    <property type="match status" value="1"/>
</dbReference>
<dbReference type="InterPro" id="IPR047584">
    <property type="entry name" value="CyaY"/>
</dbReference>
<dbReference type="NCBIfam" id="TIGR03421">
    <property type="entry name" value="FeS_CyaY"/>
    <property type="match status" value="1"/>
</dbReference>
<name>A0A9D7LTF0_9RHOO</name>
<dbReference type="InterPro" id="IPR020895">
    <property type="entry name" value="Frataxin_CS"/>
</dbReference>
<dbReference type="PANTHER" id="PTHR16821:SF2">
    <property type="entry name" value="FRATAXIN, MITOCHONDRIAL"/>
    <property type="match status" value="1"/>
</dbReference>
<evidence type="ECO:0000256" key="4">
    <source>
        <dbReference type="HAMAP-Rule" id="MF_00142"/>
    </source>
</evidence>
<proteinExistence type="inferred from homology"/>